<dbReference type="InterPro" id="IPR013083">
    <property type="entry name" value="Znf_RING/FYVE/PHD"/>
</dbReference>
<dbReference type="PANTHER" id="PTHR46569:SF1">
    <property type="entry name" value="E3 UBIQUITIN-PROTEIN LIGASE RFWD3-RELATED"/>
    <property type="match status" value="1"/>
</dbReference>
<sequence>MTSYKFGPCSICAKDLIREDVNVINCGHTYHKSCITKWIIQSENCPRCRAVAKLNDIKKLFVEEADDETTQNESSGSSVGNLLSAFSRILGRSPTDSDNPNKTIGNMKKKIEDKMNIPASEQRLIYRGRQLENTTNGITNTLDSYKIVNNTTVDLVMRCFGGVV</sequence>
<dbReference type="InterPro" id="IPR001841">
    <property type="entry name" value="Znf_RING"/>
</dbReference>
<evidence type="ECO:0000256" key="3">
    <source>
        <dbReference type="PROSITE-ProRule" id="PRU00175"/>
    </source>
</evidence>
<keyword evidence="6" id="KW-1185">Reference proteome</keyword>
<keyword evidence="1 3" id="KW-0479">Metal-binding</keyword>
<dbReference type="GO" id="GO:0005634">
    <property type="term" value="C:nucleus"/>
    <property type="evidence" value="ECO:0007669"/>
    <property type="project" value="TreeGrafter"/>
</dbReference>
<dbReference type="GO" id="GO:0016567">
    <property type="term" value="P:protein ubiquitination"/>
    <property type="evidence" value="ECO:0007669"/>
    <property type="project" value="TreeGrafter"/>
</dbReference>
<evidence type="ECO:0000256" key="2">
    <source>
        <dbReference type="ARBA" id="ARBA00022833"/>
    </source>
</evidence>
<accession>A0A1I8BQL6</accession>
<reference evidence="7" key="1">
    <citation type="submission" date="2016-11" db="UniProtKB">
        <authorList>
            <consortium name="WormBaseParasite"/>
        </authorList>
    </citation>
    <scope>IDENTIFICATION</scope>
</reference>
<dbReference type="Gene3D" id="3.30.40.10">
    <property type="entry name" value="Zinc/RING finger domain, C3HC4 (zinc finger)"/>
    <property type="match status" value="1"/>
</dbReference>
<evidence type="ECO:0000259" key="5">
    <source>
        <dbReference type="PROSITE" id="PS50089"/>
    </source>
</evidence>
<dbReference type="InterPro" id="IPR019956">
    <property type="entry name" value="Ubiquitin_dom"/>
</dbReference>
<dbReference type="SUPFAM" id="SSF57850">
    <property type="entry name" value="RING/U-box"/>
    <property type="match status" value="1"/>
</dbReference>
<organism evidence="6 7">
    <name type="scientific">Meloidogyne hapla</name>
    <name type="common">Root-knot nematode worm</name>
    <dbReference type="NCBI Taxonomy" id="6305"/>
    <lineage>
        <taxon>Eukaryota</taxon>
        <taxon>Metazoa</taxon>
        <taxon>Ecdysozoa</taxon>
        <taxon>Nematoda</taxon>
        <taxon>Chromadorea</taxon>
        <taxon>Rhabditida</taxon>
        <taxon>Tylenchina</taxon>
        <taxon>Tylenchomorpha</taxon>
        <taxon>Tylenchoidea</taxon>
        <taxon>Meloidogynidae</taxon>
        <taxon>Meloidogyninae</taxon>
        <taxon>Meloidogyne</taxon>
    </lineage>
</organism>
<dbReference type="Pfam" id="PF13639">
    <property type="entry name" value="zf-RING_2"/>
    <property type="match status" value="1"/>
</dbReference>
<name>A0A1I8BQL6_MELHA</name>
<dbReference type="CDD" id="cd17039">
    <property type="entry name" value="Ubl_ubiquitin_like"/>
    <property type="match status" value="1"/>
</dbReference>
<dbReference type="SMART" id="SM00184">
    <property type="entry name" value="RING"/>
    <property type="match status" value="1"/>
</dbReference>
<dbReference type="AlphaFoldDB" id="A0A1I8BQL6"/>
<dbReference type="WBParaSite" id="MhA1_Contig437.frz3.gene32">
    <property type="protein sequence ID" value="MhA1_Contig437.frz3.gene32"/>
    <property type="gene ID" value="MhA1_Contig437.frz3.gene32"/>
</dbReference>
<feature type="domain" description="RING-type" evidence="5">
    <location>
        <begin position="9"/>
        <end position="49"/>
    </location>
</feature>
<dbReference type="Proteomes" id="UP000095281">
    <property type="component" value="Unplaced"/>
</dbReference>
<dbReference type="GO" id="GO:0008270">
    <property type="term" value="F:zinc ion binding"/>
    <property type="evidence" value="ECO:0007669"/>
    <property type="project" value="UniProtKB-KW"/>
</dbReference>
<dbReference type="SUPFAM" id="SSF54236">
    <property type="entry name" value="Ubiquitin-like"/>
    <property type="match status" value="1"/>
</dbReference>
<dbReference type="Pfam" id="PF00240">
    <property type="entry name" value="ubiquitin"/>
    <property type="match status" value="1"/>
</dbReference>
<dbReference type="OMA" id="VINCGHT"/>
<evidence type="ECO:0000259" key="4">
    <source>
        <dbReference type="PROSITE" id="PS50053"/>
    </source>
</evidence>
<dbReference type="InterPro" id="IPR029071">
    <property type="entry name" value="Ubiquitin-like_domsf"/>
</dbReference>
<dbReference type="GO" id="GO:0031297">
    <property type="term" value="P:replication fork processing"/>
    <property type="evidence" value="ECO:0007669"/>
    <property type="project" value="TreeGrafter"/>
</dbReference>
<dbReference type="Gene3D" id="3.10.20.90">
    <property type="entry name" value="Phosphatidylinositol 3-kinase Catalytic Subunit, Chain A, domain 1"/>
    <property type="match status" value="1"/>
</dbReference>
<evidence type="ECO:0000313" key="7">
    <source>
        <dbReference type="WBParaSite" id="MhA1_Contig437.frz3.gene32"/>
    </source>
</evidence>
<dbReference type="GO" id="GO:0090734">
    <property type="term" value="C:site of DNA damage"/>
    <property type="evidence" value="ECO:0007669"/>
    <property type="project" value="TreeGrafter"/>
</dbReference>
<dbReference type="GO" id="GO:0061630">
    <property type="term" value="F:ubiquitin protein ligase activity"/>
    <property type="evidence" value="ECO:0007669"/>
    <property type="project" value="TreeGrafter"/>
</dbReference>
<dbReference type="PROSITE" id="PS50089">
    <property type="entry name" value="ZF_RING_2"/>
    <property type="match status" value="1"/>
</dbReference>
<feature type="domain" description="Ubiquitin-like" evidence="4">
    <location>
        <begin position="99"/>
        <end position="162"/>
    </location>
</feature>
<evidence type="ECO:0000313" key="6">
    <source>
        <dbReference type="Proteomes" id="UP000095281"/>
    </source>
</evidence>
<evidence type="ECO:0000256" key="1">
    <source>
        <dbReference type="ARBA" id="ARBA00022771"/>
    </source>
</evidence>
<dbReference type="InterPro" id="IPR000626">
    <property type="entry name" value="Ubiquitin-like_dom"/>
</dbReference>
<keyword evidence="2" id="KW-0862">Zinc</keyword>
<protein>
    <submittedName>
        <fullName evidence="7">RING-type domain-containing protein</fullName>
    </submittedName>
</protein>
<proteinExistence type="predicted"/>
<dbReference type="SMART" id="SM00213">
    <property type="entry name" value="UBQ"/>
    <property type="match status" value="1"/>
</dbReference>
<dbReference type="PRINTS" id="PR00348">
    <property type="entry name" value="UBIQUITIN"/>
</dbReference>
<keyword evidence="1 3" id="KW-0863">Zinc-finger</keyword>
<dbReference type="PANTHER" id="PTHR46569">
    <property type="entry name" value="E3 UBIQUITIN-PROTEIN LIGASE TRAIP"/>
    <property type="match status" value="1"/>
</dbReference>
<dbReference type="InterPro" id="IPR052639">
    <property type="entry name" value="TRAIP_ubiq-protein_ligase"/>
</dbReference>
<dbReference type="PROSITE" id="PS50053">
    <property type="entry name" value="UBIQUITIN_2"/>
    <property type="match status" value="1"/>
</dbReference>